<name>A0A7W7YET4_9BACT</name>
<dbReference type="RefSeq" id="WP_184342779.1">
    <property type="nucleotide sequence ID" value="NZ_JACHIG010000011.1"/>
</dbReference>
<organism evidence="2 3">
    <name type="scientific">Prosthecobacter vanneervenii</name>
    <dbReference type="NCBI Taxonomy" id="48466"/>
    <lineage>
        <taxon>Bacteria</taxon>
        <taxon>Pseudomonadati</taxon>
        <taxon>Verrucomicrobiota</taxon>
        <taxon>Verrucomicrobiia</taxon>
        <taxon>Verrucomicrobiales</taxon>
        <taxon>Verrucomicrobiaceae</taxon>
        <taxon>Prosthecobacter</taxon>
    </lineage>
</organism>
<keyword evidence="1" id="KW-0472">Membrane</keyword>
<dbReference type="AlphaFoldDB" id="A0A7W7YET4"/>
<feature type="transmembrane region" description="Helical" evidence="1">
    <location>
        <begin position="6"/>
        <end position="22"/>
    </location>
</feature>
<proteinExistence type="predicted"/>
<evidence type="ECO:0000313" key="2">
    <source>
        <dbReference type="EMBL" id="MBB5034707.1"/>
    </source>
</evidence>
<evidence type="ECO:0000256" key="1">
    <source>
        <dbReference type="SAM" id="Phobius"/>
    </source>
</evidence>
<accession>A0A7W7YET4</accession>
<keyword evidence="1" id="KW-1133">Transmembrane helix</keyword>
<evidence type="ECO:0000313" key="3">
    <source>
        <dbReference type="Proteomes" id="UP000590740"/>
    </source>
</evidence>
<feature type="transmembrane region" description="Helical" evidence="1">
    <location>
        <begin position="71"/>
        <end position="104"/>
    </location>
</feature>
<feature type="transmembrane region" description="Helical" evidence="1">
    <location>
        <begin position="204"/>
        <end position="224"/>
    </location>
</feature>
<dbReference type="Proteomes" id="UP000590740">
    <property type="component" value="Unassembled WGS sequence"/>
</dbReference>
<feature type="transmembrane region" description="Helical" evidence="1">
    <location>
        <begin position="125"/>
        <end position="143"/>
    </location>
</feature>
<dbReference type="EMBL" id="JACHIG010000011">
    <property type="protein sequence ID" value="MBB5034707.1"/>
    <property type="molecule type" value="Genomic_DNA"/>
</dbReference>
<comment type="caution">
    <text evidence="2">The sequence shown here is derived from an EMBL/GenBank/DDBJ whole genome shotgun (WGS) entry which is preliminary data.</text>
</comment>
<keyword evidence="1" id="KW-0812">Transmembrane</keyword>
<gene>
    <name evidence="2" type="ORF">HNQ65_004315</name>
</gene>
<feature type="transmembrane region" description="Helical" evidence="1">
    <location>
        <begin position="176"/>
        <end position="192"/>
    </location>
</feature>
<sequence length="228" mass="25103">MPSLHHLLFILLPLALAVRLYVRPRPAQLEFAEAVLRFCLGIGKWVLLVAPLWHLAVIVAHGGPDSLGTSIAWMGFLGTLISLHFACTGAGDILVGLGGMFGFTVPDSIQEILSLRSLTKDKAHWLLLLLLAVTPLAILWQTGSWDDAWLHLKSLHQPPRQTYATLLQQTRVRTDFHVLTIIAGLACLFGLPHSRDFLRVAAPWKATVCLLTFAFAIAMLWTHASPTP</sequence>
<feature type="transmembrane region" description="Helical" evidence="1">
    <location>
        <begin position="34"/>
        <end position="59"/>
    </location>
</feature>
<reference evidence="2 3" key="1">
    <citation type="submission" date="2020-08" db="EMBL/GenBank/DDBJ databases">
        <title>Genomic Encyclopedia of Type Strains, Phase IV (KMG-IV): sequencing the most valuable type-strain genomes for metagenomic binning, comparative biology and taxonomic classification.</title>
        <authorList>
            <person name="Goeker M."/>
        </authorList>
    </citation>
    <scope>NUCLEOTIDE SEQUENCE [LARGE SCALE GENOMIC DNA]</scope>
    <source>
        <strain evidence="2 3">DSM 12252</strain>
    </source>
</reference>
<protein>
    <submittedName>
        <fullName evidence="2">Uncharacterized protein</fullName>
    </submittedName>
</protein>
<keyword evidence="3" id="KW-1185">Reference proteome</keyword>